<dbReference type="RefSeq" id="WP_104144400.1">
    <property type="nucleotide sequence ID" value="NZ_PREU01000007.1"/>
</dbReference>
<evidence type="ECO:0000256" key="1">
    <source>
        <dbReference type="ARBA" id="ARBA00001946"/>
    </source>
</evidence>
<dbReference type="PANTHER" id="PTHR30040:SF2">
    <property type="entry name" value="FAD:PROTEIN FMN TRANSFERASE"/>
    <property type="match status" value="1"/>
</dbReference>
<evidence type="ECO:0000256" key="7">
    <source>
        <dbReference type="ARBA" id="ARBA00022827"/>
    </source>
</evidence>
<keyword evidence="4" id="KW-0285">Flavoprotein</keyword>
<keyword evidence="6" id="KW-0479">Metal-binding</keyword>
<dbReference type="PANTHER" id="PTHR30040">
    <property type="entry name" value="THIAMINE BIOSYNTHESIS LIPOPROTEIN APBE"/>
    <property type="match status" value="1"/>
</dbReference>
<dbReference type="InterPro" id="IPR003374">
    <property type="entry name" value="ApbE-like_sf"/>
</dbReference>
<dbReference type="Proteomes" id="UP000239990">
    <property type="component" value="Unassembled WGS sequence"/>
</dbReference>
<keyword evidence="5" id="KW-0808">Transferase</keyword>
<dbReference type="GO" id="GO:0016740">
    <property type="term" value="F:transferase activity"/>
    <property type="evidence" value="ECO:0007669"/>
    <property type="project" value="UniProtKB-KW"/>
</dbReference>
<evidence type="ECO:0000313" key="11">
    <source>
        <dbReference type="EMBL" id="PPA75145.1"/>
    </source>
</evidence>
<dbReference type="EC" id="2.7.1.180" evidence="2"/>
<accession>A0A2S5GQI5</accession>
<gene>
    <name evidence="11" type="ORF">C4E15_17580</name>
</gene>
<evidence type="ECO:0000256" key="8">
    <source>
        <dbReference type="ARBA" id="ARBA00022842"/>
    </source>
</evidence>
<dbReference type="AlphaFoldDB" id="A0A2S5GQI5"/>
<sequence length="371" mass="38764">MSAARSYAPSGTAPPAVRVSYGAMPAARPASPALSALSALPAVATWSAPTALPAPPAQPALAALAGATMGTTWSARMALPAGIDSDAARRAIQAALDDVVAQMSTWESASDITRFNRAPEGWQVLPDGFFYVLRHALALAEDSGGAYDPTVGPLVNAWGFGPHQRAFEPPSPAAIDAARARCGWRRVPLDVARQAAMQPGGTYLDLSSIAKGHGVDRAALALDALGISQYLVEVGGELRARGRRPDGQAWRVAIEVPDASDQHALALPLQDLCIATSGDYRRHAGSGDARYAHTIDPRSGQPVRNNVASVSVLHAECMQADALATVLTVLGEADGLAYARRHDLAALFILRDALDYRVVATPAFQALAQTS</sequence>
<keyword evidence="8" id="KW-0460">Magnesium</keyword>
<evidence type="ECO:0000256" key="9">
    <source>
        <dbReference type="ARBA" id="ARBA00031306"/>
    </source>
</evidence>
<name>A0A2S5GQI5_9BURK</name>
<dbReference type="InterPro" id="IPR024932">
    <property type="entry name" value="ApbE"/>
</dbReference>
<evidence type="ECO:0000256" key="3">
    <source>
        <dbReference type="ARBA" id="ARBA00016337"/>
    </source>
</evidence>
<comment type="catalytic activity">
    <reaction evidence="10">
        <text>L-threonyl-[protein] + FAD = FMN-L-threonyl-[protein] + AMP + H(+)</text>
        <dbReference type="Rhea" id="RHEA:36847"/>
        <dbReference type="Rhea" id="RHEA-COMP:11060"/>
        <dbReference type="Rhea" id="RHEA-COMP:11061"/>
        <dbReference type="ChEBI" id="CHEBI:15378"/>
        <dbReference type="ChEBI" id="CHEBI:30013"/>
        <dbReference type="ChEBI" id="CHEBI:57692"/>
        <dbReference type="ChEBI" id="CHEBI:74257"/>
        <dbReference type="ChEBI" id="CHEBI:456215"/>
        <dbReference type="EC" id="2.7.1.180"/>
    </reaction>
</comment>
<comment type="cofactor">
    <cofactor evidence="1">
        <name>Mg(2+)</name>
        <dbReference type="ChEBI" id="CHEBI:18420"/>
    </cofactor>
</comment>
<keyword evidence="7" id="KW-0274">FAD</keyword>
<dbReference type="Gene3D" id="3.10.520.10">
    <property type="entry name" value="ApbE-like domains"/>
    <property type="match status" value="1"/>
</dbReference>
<dbReference type="OrthoDB" id="9778595at2"/>
<evidence type="ECO:0000256" key="5">
    <source>
        <dbReference type="ARBA" id="ARBA00022679"/>
    </source>
</evidence>
<dbReference type="SUPFAM" id="SSF143631">
    <property type="entry name" value="ApbE-like"/>
    <property type="match status" value="1"/>
</dbReference>
<comment type="caution">
    <text evidence="11">The sequence shown here is derived from an EMBL/GenBank/DDBJ whole genome shotgun (WGS) entry which is preliminary data.</text>
</comment>
<organism evidence="11 12">
    <name type="scientific">Achromobacter spanius</name>
    <dbReference type="NCBI Taxonomy" id="217203"/>
    <lineage>
        <taxon>Bacteria</taxon>
        <taxon>Pseudomonadati</taxon>
        <taxon>Pseudomonadota</taxon>
        <taxon>Betaproteobacteria</taxon>
        <taxon>Burkholderiales</taxon>
        <taxon>Alcaligenaceae</taxon>
        <taxon>Achromobacter</taxon>
    </lineage>
</organism>
<dbReference type="GO" id="GO:0046872">
    <property type="term" value="F:metal ion binding"/>
    <property type="evidence" value="ECO:0007669"/>
    <property type="project" value="UniProtKB-KW"/>
</dbReference>
<evidence type="ECO:0000256" key="2">
    <source>
        <dbReference type="ARBA" id="ARBA00011955"/>
    </source>
</evidence>
<evidence type="ECO:0000313" key="12">
    <source>
        <dbReference type="Proteomes" id="UP000239990"/>
    </source>
</evidence>
<evidence type="ECO:0000256" key="4">
    <source>
        <dbReference type="ARBA" id="ARBA00022630"/>
    </source>
</evidence>
<reference evidence="11 12" key="1">
    <citation type="submission" date="2018-02" db="EMBL/GenBank/DDBJ databases">
        <title>Draft Genome of Achromobacter spanius stain 6.</title>
        <authorList>
            <person name="Gunasekera T.S."/>
            <person name="Radwan O."/>
            <person name="Ruiz O.N."/>
        </authorList>
    </citation>
    <scope>NUCLEOTIDE SEQUENCE [LARGE SCALE GENOMIC DNA]</scope>
    <source>
        <strain evidence="11 12">6</strain>
    </source>
</reference>
<proteinExistence type="predicted"/>
<evidence type="ECO:0000256" key="6">
    <source>
        <dbReference type="ARBA" id="ARBA00022723"/>
    </source>
</evidence>
<dbReference type="EMBL" id="PREU01000007">
    <property type="protein sequence ID" value="PPA75145.1"/>
    <property type="molecule type" value="Genomic_DNA"/>
</dbReference>
<dbReference type="Pfam" id="PF02424">
    <property type="entry name" value="ApbE"/>
    <property type="match status" value="1"/>
</dbReference>
<evidence type="ECO:0000256" key="10">
    <source>
        <dbReference type="ARBA" id="ARBA00048540"/>
    </source>
</evidence>
<protein>
    <recommendedName>
        <fullName evidence="3">FAD:protein FMN transferase</fullName>
        <ecNumber evidence="2">2.7.1.180</ecNumber>
    </recommendedName>
    <alternativeName>
        <fullName evidence="9">Flavin transferase</fullName>
    </alternativeName>
</protein>